<reference evidence="4 5" key="1">
    <citation type="journal article" date="2013" name="Genome Announc.">
        <title>Draft Genome Sequence of Pseudomonas fluorescens LMG 5329, a White Line-Inducing Principle-Producing Bioindicator for the Mushroom Pathogen Pseudomonas tolaasii.</title>
        <authorList>
            <person name="Ghequire M.G."/>
            <person name="Rokni-Zadeh H."/>
            <person name="Zarrineh P."/>
            <person name="De Mot R."/>
        </authorList>
    </citation>
    <scope>NUCLEOTIDE SEQUENCE [LARGE SCALE GENOMIC DNA]</scope>
    <source>
        <strain evidence="4 5">LMG 5329</strain>
    </source>
</reference>
<feature type="domain" description="NAD-dependent epimerase/dehydratase" evidence="3">
    <location>
        <begin position="12"/>
        <end position="235"/>
    </location>
</feature>
<dbReference type="PANTHER" id="PTHR43000">
    <property type="entry name" value="DTDP-D-GLUCOSE 4,6-DEHYDRATASE-RELATED"/>
    <property type="match status" value="1"/>
</dbReference>
<organism evidence="4 5">
    <name type="scientific">Pseudomonas fluorescens LMG 5329</name>
    <dbReference type="NCBI Taxonomy" id="1324332"/>
    <lineage>
        <taxon>Bacteria</taxon>
        <taxon>Pseudomonadati</taxon>
        <taxon>Pseudomonadota</taxon>
        <taxon>Gammaproteobacteria</taxon>
        <taxon>Pseudomonadales</taxon>
        <taxon>Pseudomonadaceae</taxon>
        <taxon>Pseudomonas</taxon>
    </lineage>
</organism>
<dbReference type="CDD" id="cd05232">
    <property type="entry name" value="UDP_G4E_4_SDR_e"/>
    <property type="match status" value="1"/>
</dbReference>
<dbReference type="InterPro" id="IPR036291">
    <property type="entry name" value="NAD(P)-bd_dom_sf"/>
</dbReference>
<evidence type="ECO:0000256" key="1">
    <source>
        <dbReference type="ARBA" id="ARBA00005125"/>
    </source>
</evidence>
<dbReference type="EMBL" id="ASGY01000059">
    <property type="protein sequence ID" value="KGE68483.1"/>
    <property type="molecule type" value="Genomic_DNA"/>
</dbReference>
<evidence type="ECO:0000313" key="5">
    <source>
        <dbReference type="Proteomes" id="UP000030060"/>
    </source>
</evidence>
<dbReference type="Pfam" id="PF01370">
    <property type="entry name" value="Epimerase"/>
    <property type="match status" value="1"/>
</dbReference>
<dbReference type="InterPro" id="IPR001509">
    <property type="entry name" value="Epimerase_deHydtase"/>
</dbReference>
<evidence type="ECO:0000256" key="2">
    <source>
        <dbReference type="ARBA" id="ARBA00007637"/>
    </source>
</evidence>
<dbReference type="OrthoDB" id="9801056at2"/>
<dbReference type="RefSeq" id="WP_038844501.1">
    <property type="nucleotide sequence ID" value="NZ_ASGY01000059.1"/>
</dbReference>
<dbReference type="SUPFAM" id="SSF51735">
    <property type="entry name" value="NAD(P)-binding Rossmann-fold domains"/>
    <property type="match status" value="1"/>
</dbReference>
<evidence type="ECO:0000259" key="3">
    <source>
        <dbReference type="Pfam" id="PF01370"/>
    </source>
</evidence>
<gene>
    <name evidence="4" type="ORF">K814_0107965</name>
</gene>
<dbReference type="Proteomes" id="UP000030060">
    <property type="component" value="Unassembled WGS sequence"/>
</dbReference>
<comment type="pathway">
    <text evidence="1">Bacterial outer membrane biogenesis; LPS O-antigen biosynthesis.</text>
</comment>
<name>A0A0A1Z2P8_PSEFL</name>
<protein>
    <submittedName>
        <fullName evidence="4">NAD-dependent dehydratase</fullName>
    </submittedName>
</protein>
<accession>A0A0A1Z2P8</accession>
<comment type="caution">
    <text evidence="4">The sequence shown here is derived from an EMBL/GenBank/DDBJ whole genome shotgun (WGS) entry which is preliminary data.</text>
</comment>
<evidence type="ECO:0000313" key="4">
    <source>
        <dbReference type="EMBL" id="KGE68483.1"/>
    </source>
</evidence>
<dbReference type="Gene3D" id="3.40.50.720">
    <property type="entry name" value="NAD(P)-binding Rossmann-like Domain"/>
    <property type="match status" value="1"/>
</dbReference>
<dbReference type="AlphaFoldDB" id="A0A0A1Z2P8"/>
<proteinExistence type="inferred from homology"/>
<comment type="similarity">
    <text evidence="2">Belongs to the NAD(P)-dependent epimerase/dehydratase family.</text>
</comment>
<sequence length="329" mass="35463">MSADGLERVSRVAVTGASGFVGGALIKLLSTHSNFDPVAIYRTTPERPPLGCETFVCGELASDTDFTAALKGADSVVHCAARVHVMNERAADPMAEFRLANVAATHNLARQAAKCGVRRFVFISSIKVNGESTQSGQPYRADDVPMPADAYGVSKMEAEEGLRNIAAETGMDVVIIRPVLVYGPGVKANFFNMIKLLDRGVVLPFGAINNKRSLVSLYNLVDLISVCLTHPAAANQTFLVSDGQDVSTTQLLRKMAEALRCRARLLPVPSSLLVAAARLLNKKSLSQRLCGNLQVDIEKNRELLGWTPPMSVEQGFALTAEHFQGHTEK</sequence>